<keyword evidence="2" id="KW-1015">Disulfide bond</keyword>
<evidence type="ECO:0000313" key="4">
    <source>
        <dbReference type="EMBL" id="MCF7560959.1"/>
    </source>
</evidence>
<feature type="domain" description="LamG-like jellyroll fold" evidence="3">
    <location>
        <begin position="761"/>
        <end position="890"/>
    </location>
</feature>
<dbReference type="EMBL" id="JAKKDV010000004">
    <property type="protein sequence ID" value="MCF7560959.1"/>
    <property type="molecule type" value="Genomic_DNA"/>
</dbReference>
<keyword evidence="5" id="KW-1185">Reference proteome</keyword>
<name>A0ABS9IK32_9FLAO</name>
<keyword evidence="1" id="KW-0732">Signal</keyword>
<dbReference type="InterPro" id="IPR058515">
    <property type="entry name" value="DUF8202"/>
</dbReference>
<evidence type="ECO:0000256" key="1">
    <source>
        <dbReference type="ARBA" id="ARBA00022729"/>
    </source>
</evidence>
<dbReference type="SUPFAM" id="SSF49899">
    <property type="entry name" value="Concanavalin A-like lectins/glucanases"/>
    <property type="match status" value="1"/>
</dbReference>
<dbReference type="RefSeq" id="WP_237231641.1">
    <property type="nucleotide sequence ID" value="NZ_JAKKDV010000004.1"/>
</dbReference>
<dbReference type="SMART" id="SM00560">
    <property type="entry name" value="LamGL"/>
    <property type="match status" value="1"/>
</dbReference>
<dbReference type="NCBIfam" id="TIGR04183">
    <property type="entry name" value="Por_Secre_tail"/>
    <property type="match status" value="1"/>
</dbReference>
<proteinExistence type="predicted"/>
<dbReference type="Pfam" id="PF26628">
    <property type="entry name" value="DUF8202"/>
    <property type="match status" value="1"/>
</dbReference>
<dbReference type="Proteomes" id="UP001200022">
    <property type="component" value="Unassembled WGS sequence"/>
</dbReference>
<dbReference type="InterPro" id="IPR006558">
    <property type="entry name" value="LamG-like"/>
</dbReference>
<comment type="caution">
    <text evidence="4">The sequence shown here is derived from an EMBL/GenBank/DDBJ whole genome shotgun (WGS) entry which is preliminary data.</text>
</comment>
<dbReference type="Pfam" id="PF13385">
    <property type="entry name" value="Laminin_G_3"/>
    <property type="match status" value="1"/>
</dbReference>
<sequence>MRRLLPLNLLRKFVFFLFVLCSYVGSAQIIQVEIVGGAVVTQGSTVVINAGSSLDFRITNTEPGSCSNSNRLRIEDVNISNIIDFDISPNNPSRNIRQASCNGNGSKELDFEIENISATCITASTLVTIEIRNQVDFTFTLQVNSSPEIFVLGGTPYADIYHGDTVTSDTNGTYFGVVEESGSVTRTYVISNIGSCNLDITSLTSDNSDFAITSPFPIPWNNMLPYDAIVFDVTFTAPVAGTGTQTAIISIGNTDNTTFTFTVSAEMFDFNIPGPGGITADFRLWLKSTRGITQSVTKVSTWADLGTNGKDAIQPVAANQPTYLDNATDNINFNPVIKFENDGAGVEQYLYNPVNGFYSQDIFIVMIPDATMTSTSPRNTIFAGITVGTVGDITGVGFGDYSSEFTNETLSYNQDIAGGGNYNGVAELNSTYSNAGIINIRNNSVALLTGQEILYNSNLLTTSEVNDSPYTNVTSVDPGPPPTVLGTRYWVGRNYDLQGSLNGRVAEIFTFAERVPDADRQKIESYLGIKYGITLGASTEAQKDYINSFNTSVWDISANAGYNYHVAGIGRDSISDLNQKQSKTINLLNEVTIGLGGVFNTNNANSNEFKKDGDFLVWGNDDGAFSGTNTNTVTVASGVTTSLTRIDRKWMIVESNEDVNGDVGTVYVSIPSAAFSSFSKTATEEYALIISDTPNFADGDIIDVIPLRSEDGGINLQTWYDFEGTKYFTFGKTPKLTENHAINIASGDYMVGEFSLNLNTDNFTISAWIKCPTGSSVRTVMAKGEKLQIRLNTSGNIEVYIDDSVTPKFTSNMDVDDGKWHHTTFVYDSGTILMYIDGVLDKSVQNIVHPSPNFNNYAIGALYIDKNNIINPLLGEIDEVYVWDVELSQDQVRYLMNQEIERFDIVGTDYTTGKIIPQASASNEVAAIPWSNLRVYYDFNSIYGSTIEGLTDDRFFLRLKYLDKDKSILDDQTAPLPYISANDGDWDTAVTWSNNADQVIPNSLSLDGTTMVDWNIVQISHNIDSGDRDISLLGLIQTDGILKISDPVDAQDETNSGQGLSISHYLELDGIIDLVGESQLVQSEGSVIDIDSGGFIERDQQGTANGYNYNYWSSSVGPIAGNTATRGTGVSTTNANHTIAGVLKDGTISGLYQDMLFNSSPDGSGTPPPPGFARTISTEWLYKFYGGANNYNAWVKIDESSSLLAGEGFTMKGTGGTASIPISTQQNYVFIGLPNNGDITLPLDNSSNEVDRLVGNPYPSAIDASEFILDNMSIADGGNNTTGTVFNGALYFWDHFGQENSHTLKDYVGGYATRNLTGGAAAISNDSRINSTSNAGGPATGTKVPGPYIPVNQGFFVSTALDGFNNDNGTPILTVDGGDIVFKNSQRVFEREDGSNSLFLKSSSNKKGKNVAAKNDVTPTIKLVYSSPKGYHRQIVLGANHNASIAFDMGYDAFMVDVNEEDMYWIINQSKFVIQGVGSFVTSEEFPIGVKVKEAGISSIKIDALENIDNNFPIFIKDESTGETHQINNDSFDIFLEPGEYLDRFKLVFEQNNASLSIDELDNIANSVLVYYDSESTELKIVNKQGVYLSKIEVYNILGQSIITEELNSSNNESISLKAETGAYIIKLNSEKGAINKKIIMD</sequence>
<organism evidence="4 5">
    <name type="scientific">Flaviramulus multivorans</name>
    <dbReference type="NCBI Taxonomy" id="1304750"/>
    <lineage>
        <taxon>Bacteria</taxon>
        <taxon>Pseudomonadati</taxon>
        <taxon>Bacteroidota</taxon>
        <taxon>Flavobacteriia</taxon>
        <taxon>Flavobacteriales</taxon>
        <taxon>Flavobacteriaceae</taxon>
        <taxon>Flaviramulus</taxon>
    </lineage>
</organism>
<dbReference type="InterPro" id="IPR026444">
    <property type="entry name" value="Secre_tail"/>
</dbReference>
<protein>
    <submittedName>
        <fullName evidence="4">T9SS type A sorting domain-containing protein</fullName>
    </submittedName>
</protein>
<dbReference type="InterPro" id="IPR013783">
    <property type="entry name" value="Ig-like_fold"/>
</dbReference>
<evidence type="ECO:0000256" key="2">
    <source>
        <dbReference type="ARBA" id="ARBA00023157"/>
    </source>
</evidence>
<dbReference type="InterPro" id="IPR013320">
    <property type="entry name" value="ConA-like_dom_sf"/>
</dbReference>
<gene>
    <name evidence="4" type="ORF">L3X39_09960</name>
</gene>
<dbReference type="Gene3D" id="2.60.40.10">
    <property type="entry name" value="Immunoglobulins"/>
    <property type="match status" value="1"/>
</dbReference>
<dbReference type="Gene3D" id="2.60.120.200">
    <property type="match status" value="1"/>
</dbReference>
<evidence type="ECO:0000259" key="3">
    <source>
        <dbReference type="SMART" id="SM00560"/>
    </source>
</evidence>
<reference evidence="4 5" key="1">
    <citation type="submission" date="2022-01" db="EMBL/GenBank/DDBJ databases">
        <title>Draft genome sequence of Sabulilitoribacter multivorans KCTC 32326.</title>
        <authorList>
            <person name="Oh J.-S."/>
        </authorList>
    </citation>
    <scope>NUCLEOTIDE SEQUENCE [LARGE SCALE GENOMIC DNA]</scope>
    <source>
        <strain evidence="4 5">M-M16</strain>
    </source>
</reference>
<accession>A0ABS9IK32</accession>
<evidence type="ECO:0000313" key="5">
    <source>
        <dbReference type="Proteomes" id="UP001200022"/>
    </source>
</evidence>